<keyword evidence="2" id="KW-1185">Reference proteome</keyword>
<gene>
    <name evidence="1" type="ORF">BDN72DRAFT_897576</name>
</gene>
<name>A0ACD3AU89_9AGAR</name>
<reference evidence="1 2" key="1">
    <citation type="journal article" date="2019" name="Nat. Ecol. Evol.">
        <title>Megaphylogeny resolves global patterns of mushroom evolution.</title>
        <authorList>
            <person name="Varga T."/>
            <person name="Krizsan K."/>
            <person name="Foldi C."/>
            <person name="Dima B."/>
            <person name="Sanchez-Garcia M."/>
            <person name="Sanchez-Ramirez S."/>
            <person name="Szollosi G.J."/>
            <person name="Szarkandi J.G."/>
            <person name="Papp V."/>
            <person name="Albert L."/>
            <person name="Andreopoulos W."/>
            <person name="Angelini C."/>
            <person name="Antonin V."/>
            <person name="Barry K.W."/>
            <person name="Bougher N.L."/>
            <person name="Buchanan P."/>
            <person name="Buyck B."/>
            <person name="Bense V."/>
            <person name="Catcheside P."/>
            <person name="Chovatia M."/>
            <person name="Cooper J."/>
            <person name="Damon W."/>
            <person name="Desjardin D."/>
            <person name="Finy P."/>
            <person name="Geml J."/>
            <person name="Haridas S."/>
            <person name="Hughes K."/>
            <person name="Justo A."/>
            <person name="Karasinski D."/>
            <person name="Kautmanova I."/>
            <person name="Kiss B."/>
            <person name="Kocsube S."/>
            <person name="Kotiranta H."/>
            <person name="LaButti K.M."/>
            <person name="Lechner B.E."/>
            <person name="Liimatainen K."/>
            <person name="Lipzen A."/>
            <person name="Lukacs Z."/>
            <person name="Mihaltcheva S."/>
            <person name="Morgado L.N."/>
            <person name="Niskanen T."/>
            <person name="Noordeloos M.E."/>
            <person name="Ohm R.A."/>
            <person name="Ortiz-Santana B."/>
            <person name="Ovrebo C."/>
            <person name="Racz N."/>
            <person name="Riley R."/>
            <person name="Savchenko A."/>
            <person name="Shiryaev A."/>
            <person name="Soop K."/>
            <person name="Spirin V."/>
            <person name="Szebenyi C."/>
            <person name="Tomsovsky M."/>
            <person name="Tulloss R.E."/>
            <person name="Uehling J."/>
            <person name="Grigoriev I.V."/>
            <person name="Vagvolgyi C."/>
            <person name="Papp T."/>
            <person name="Martin F.M."/>
            <person name="Miettinen O."/>
            <person name="Hibbett D.S."/>
            <person name="Nagy L.G."/>
        </authorList>
    </citation>
    <scope>NUCLEOTIDE SEQUENCE [LARGE SCALE GENOMIC DNA]</scope>
    <source>
        <strain evidence="1 2">NL-1719</strain>
    </source>
</reference>
<dbReference type="Proteomes" id="UP000308600">
    <property type="component" value="Unassembled WGS sequence"/>
</dbReference>
<evidence type="ECO:0000313" key="1">
    <source>
        <dbReference type="EMBL" id="TFK69110.1"/>
    </source>
</evidence>
<evidence type="ECO:0000313" key="2">
    <source>
        <dbReference type="Proteomes" id="UP000308600"/>
    </source>
</evidence>
<dbReference type="EMBL" id="ML208337">
    <property type="protein sequence ID" value="TFK69110.1"/>
    <property type="molecule type" value="Genomic_DNA"/>
</dbReference>
<accession>A0ACD3AU89</accession>
<proteinExistence type="predicted"/>
<sequence>MSQDPVESVQLPASPAHESEPAQGAICNDTPLKQNSHSVETGHQNIDALRVFLDEELDPTRWHNGGSEFLNTAFKDITTSGRIQEFLKGSKTYDSQKKRWRLSRKPTDEKALYPGFSKILDEILTFPAFNVQNRQAVSCHHTKITHQNDGNNLLTTSPDFVILGHSGRSFKENDFPDTPTYAQCVSPIEIKTNARKGSLRRNVLQAASYARQCFIEQHNRLKVYSILITETAVRLLQFDRGGIMHSEVCNIHKHPEIFVRIILGLASDGEDVGLDDTIFWENGERWLRTLDSKGVPVLYQIVGDSPVFIRRTICGRGTFCWVVRDPQSGEEYLVKEYWRSEEREPETTFLDLVKDLTGVGQMVAHEYDERKTIVFLRGFDEAPAGFKNRIWCRVTLVRYGESLDDFEDPLHLLYAYRDIASAELGLWSIGMVHRDVTIMNTVLGSDKDLVGWRGVLIDLDMAALTTRRESLESTDTRTGSRAFQSINVLRSYVKTIKETQKGRKKARKASLKLEVKPEVKPCPHDFLDDLESLFYILCWICYRRGHDGKKLTDLPQFLEYWDSEKAESALEYKSSFLSKPVPELPSYFRRGSAFKFLLEGLRERFLQISVLKSSGRDIDQERGTLEATHPKASAHIRVFIQLVDQAIEKWKHPEVEVKGPKIPVGFATAAEIAALDADESDGPYPETTLLQPRTPIRCGASTSTSMGTSIPAPTAVNSIKRPRNLSSSGESEDELPSIASIHEHIPRRSFDLRGQPDSTADDDSPLRSKLPKRKKAKAE</sequence>
<protein>
    <submittedName>
        <fullName evidence="1">Uncharacterized protein</fullName>
    </submittedName>
</protein>
<organism evidence="1 2">
    <name type="scientific">Pluteus cervinus</name>
    <dbReference type="NCBI Taxonomy" id="181527"/>
    <lineage>
        <taxon>Eukaryota</taxon>
        <taxon>Fungi</taxon>
        <taxon>Dikarya</taxon>
        <taxon>Basidiomycota</taxon>
        <taxon>Agaricomycotina</taxon>
        <taxon>Agaricomycetes</taxon>
        <taxon>Agaricomycetidae</taxon>
        <taxon>Agaricales</taxon>
        <taxon>Pluteineae</taxon>
        <taxon>Pluteaceae</taxon>
        <taxon>Pluteus</taxon>
    </lineage>
</organism>